<dbReference type="InterPro" id="IPR006949">
    <property type="entry name" value="Barrel_Baseplate_J-like"/>
</dbReference>
<name>A0A515CT79_SERLI</name>
<sequence length="397" mass="41247">MMLNLDNLGLAATVTASGISAPDYQTILNTLTGYFQQIYGDDVYLDPDSKDGQMLAIYARGIHDANNMAIAVYNSFSPATAQGRGLASNVKINGIAVTPASRSMADVRIVGQVGVSITNGTVRDSNGITWSLPASVVIGIDGTVTVTATCQIDGAVVAPAGTITEIGTPTRGWQSVTNLAAATAGRKVETDAELRQRQAKSVAIPSLTVLDGIMGAVATLEGVERYRGYENDTHLTDDNGLPPHSISLVVAGGDATTIAKTIATKKTPGGGTYGTTSIDVKDKYGIVHPINFYRPTSVNIFARVEIKALQGYTSGVGEEIKTAVAAYINEIEIGDPVYLTRLFLPANLNGNADSATFDITDLQIGTSPGSLAPANVVIGFNAVAACAPANIEVVVIP</sequence>
<accession>A0A515CT79</accession>
<dbReference type="AlphaFoldDB" id="A0A515CT79"/>
<proteinExistence type="predicted"/>
<evidence type="ECO:0000313" key="2">
    <source>
        <dbReference type="EMBL" id="QDL31323.1"/>
    </source>
</evidence>
<feature type="domain" description="Baseplate protein J-like barrel" evidence="1">
    <location>
        <begin position="107"/>
        <end position="185"/>
    </location>
</feature>
<dbReference type="Proteomes" id="UP000317572">
    <property type="component" value="Chromosome"/>
</dbReference>
<gene>
    <name evidence="2" type="ORF">EGO53_05800</name>
</gene>
<dbReference type="EMBL" id="CP033893">
    <property type="protein sequence ID" value="QDL31323.1"/>
    <property type="molecule type" value="Genomic_DNA"/>
</dbReference>
<evidence type="ECO:0000259" key="1">
    <source>
        <dbReference type="Pfam" id="PF04865"/>
    </source>
</evidence>
<dbReference type="RefSeq" id="WP_142814908.1">
    <property type="nucleotide sequence ID" value="NZ_CP033893.1"/>
</dbReference>
<organism evidence="2 3">
    <name type="scientific">Serratia liquefaciens</name>
    <dbReference type="NCBI Taxonomy" id="614"/>
    <lineage>
        <taxon>Bacteria</taxon>
        <taxon>Pseudomonadati</taxon>
        <taxon>Pseudomonadota</taxon>
        <taxon>Gammaproteobacteria</taxon>
        <taxon>Enterobacterales</taxon>
        <taxon>Yersiniaceae</taxon>
        <taxon>Serratia</taxon>
    </lineage>
</organism>
<evidence type="ECO:0000313" key="3">
    <source>
        <dbReference type="Proteomes" id="UP000317572"/>
    </source>
</evidence>
<protein>
    <recommendedName>
        <fullName evidence="1">Baseplate protein J-like barrel domain-containing protein</fullName>
    </recommendedName>
</protein>
<dbReference type="Pfam" id="PF04865">
    <property type="entry name" value="Baseplate_J"/>
    <property type="match status" value="1"/>
</dbReference>
<reference evidence="2 3" key="1">
    <citation type="submission" date="2018-11" db="EMBL/GenBank/DDBJ databases">
        <title>The first complete genome of Serratia liquefaciens isolated from metalophyte plant revel distinctness adaptive mechanisms in an extreme habitat.</title>
        <authorList>
            <person name="Caneschi W.L."/>
            <person name="Sanchez A.B."/>
            <person name="Felestrino E.B."/>
            <person name="Assis R.A.B."/>
            <person name="Lemes C.G.C."/>
            <person name="Cordeiro I.F."/>
            <person name="Fonseca N.P."/>
            <person name="Villa M."/>
            <person name="Vieira I.T."/>
            <person name="Moraes L.A."/>
            <person name="Kamino L.H.Y."/>
            <person name="do Carmo F."/>
            <person name="Garcia C.M."/>
            <person name="Almeida N.F."/>
            <person name="Silva R.S."/>
            <person name="Ferro J.A."/>
            <person name="Ferro M.I.T."/>
            <person name="Varani A.M."/>
            <person name="Ferreira R.M."/>
            <person name="dos Santos V.L."/>
            <person name="Silva U.C."/>
            <person name="Setubal J.C."/>
            <person name="Moreira L.M."/>
        </authorList>
    </citation>
    <scope>NUCLEOTIDE SEQUENCE [LARGE SCALE GENOMIC DNA]</scope>
    <source>
        <strain evidence="2 3">FG3</strain>
    </source>
</reference>